<organism evidence="1 2">
    <name type="scientific">Acetobacterium paludosum</name>
    <dbReference type="NCBI Taxonomy" id="52693"/>
    <lineage>
        <taxon>Bacteria</taxon>
        <taxon>Bacillati</taxon>
        <taxon>Bacillota</taxon>
        <taxon>Clostridia</taxon>
        <taxon>Eubacteriales</taxon>
        <taxon>Eubacteriaceae</taxon>
        <taxon>Acetobacterium</taxon>
    </lineage>
</organism>
<dbReference type="Proteomes" id="UP000616595">
    <property type="component" value="Unassembled WGS sequence"/>
</dbReference>
<comment type="caution">
    <text evidence="1">The sequence shown here is derived from an EMBL/GenBank/DDBJ whole genome shotgun (WGS) entry which is preliminary data.</text>
</comment>
<keyword evidence="2" id="KW-1185">Reference proteome</keyword>
<dbReference type="AlphaFoldDB" id="A0A923KXD6"/>
<sequence length="133" mass="14982">MKRKVLIVVLSAVLIMGLCGCGVKNQIVGKWEMGDPDNIINYEFTSDNKVILDQCNDDGTWVRWEYTYELKEGRLLRTNGTYTANGVSTKTDDQLPVIYSINGNTLTLEALSHLGKAQFTKVDEFTYKNPNIV</sequence>
<dbReference type="OrthoDB" id="9953058at2"/>
<dbReference type="RefSeq" id="WP_148568459.1">
    <property type="nucleotide sequence ID" value="NZ_RXYA01000018.1"/>
</dbReference>
<evidence type="ECO:0000313" key="1">
    <source>
        <dbReference type="EMBL" id="MBC3889460.1"/>
    </source>
</evidence>
<dbReference type="EMBL" id="WJBD01000019">
    <property type="protein sequence ID" value="MBC3889460.1"/>
    <property type="molecule type" value="Genomic_DNA"/>
</dbReference>
<dbReference type="PROSITE" id="PS51257">
    <property type="entry name" value="PROKAR_LIPOPROTEIN"/>
    <property type="match status" value="1"/>
</dbReference>
<evidence type="ECO:0008006" key="3">
    <source>
        <dbReference type="Google" id="ProtNLM"/>
    </source>
</evidence>
<protein>
    <recommendedName>
        <fullName evidence="3">Lipocalin-like domain-containing protein</fullName>
    </recommendedName>
</protein>
<gene>
    <name evidence="1" type="ORF">GH810_14185</name>
</gene>
<name>A0A923KXD6_9FIRM</name>
<reference evidence="1" key="2">
    <citation type="submission" date="2020-10" db="EMBL/GenBank/DDBJ databases">
        <title>Comparative genomics of the Acetobacterium genus.</title>
        <authorList>
            <person name="Marshall C."/>
            <person name="May H."/>
            <person name="Norman S."/>
        </authorList>
    </citation>
    <scope>NUCLEOTIDE SEQUENCE</scope>
    <source>
        <strain evidence="1">DER-2019</strain>
    </source>
</reference>
<evidence type="ECO:0000313" key="2">
    <source>
        <dbReference type="Proteomes" id="UP000616595"/>
    </source>
</evidence>
<proteinExistence type="predicted"/>
<accession>A0A923KXD6</accession>
<reference evidence="1" key="1">
    <citation type="submission" date="2019-10" db="EMBL/GenBank/DDBJ databases">
        <authorList>
            <person name="Ross D.E."/>
            <person name="Gulliver D."/>
        </authorList>
    </citation>
    <scope>NUCLEOTIDE SEQUENCE</scope>
    <source>
        <strain evidence="1">DER-2019</strain>
    </source>
</reference>